<name>A0A5P2XMJ7_STRST</name>
<protein>
    <submittedName>
        <fullName evidence="3">Uncharacterized protein</fullName>
    </submittedName>
</protein>
<gene>
    <name evidence="3" type="ORF">CP982_40455</name>
    <name evidence="2" type="ORF">FHS40_001502</name>
</gene>
<dbReference type="KEGG" id="sspb:CP982_40455"/>
<reference evidence="3 4" key="1">
    <citation type="submission" date="2017-09" db="EMBL/GenBank/DDBJ databases">
        <authorList>
            <person name="Lee N."/>
            <person name="Cho B.-K."/>
        </authorList>
    </citation>
    <scope>NUCLEOTIDE SEQUENCE [LARGE SCALE GENOMIC DNA]</scope>
    <source>
        <strain evidence="3 4">ATCC 27465</strain>
    </source>
</reference>
<evidence type="ECO:0000313" key="5">
    <source>
        <dbReference type="Proteomes" id="UP000549009"/>
    </source>
</evidence>
<feature type="compositionally biased region" description="Low complexity" evidence="1">
    <location>
        <begin position="185"/>
        <end position="196"/>
    </location>
</feature>
<dbReference type="Proteomes" id="UP000326505">
    <property type="component" value="Chromosome"/>
</dbReference>
<dbReference type="EMBL" id="CP023690">
    <property type="protein sequence ID" value="QEV64190.1"/>
    <property type="molecule type" value="Genomic_DNA"/>
</dbReference>
<proteinExistence type="predicted"/>
<evidence type="ECO:0000313" key="4">
    <source>
        <dbReference type="Proteomes" id="UP000326505"/>
    </source>
</evidence>
<keyword evidence="5" id="KW-1185">Reference proteome</keyword>
<reference evidence="2 5" key="2">
    <citation type="submission" date="2020-08" db="EMBL/GenBank/DDBJ databases">
        <title>Genomic Encyclopedia of Type Strains, Phase III (KMG-III): the genomes of soil and plant-associated and newly described type strains.</title>
        <authorList>
            <person name="Whitman W."/>
        </authorList>
    </citation>
    <scope>NUCLEOTIDE SEQUENCE [LARGE SCALE GENOMIC DNA]</scope>
    <source>
        <strain evidence="2 5">CECT 3146</strain>
    </source>
</reference>
<feature type="region of interest" description="Disordered" evidence="1">
    <location>
        <begin position="185"/>
        <end position="206"/>
    </location>
</feature>
<evidence type="ECO:0000313" key="2">
    <source>
        <dbReference type="EMBL" id="MBB5102449.1"/>
    </source>
</evidence>
<organism evidence="3 4">
    <name type="scientific">Streptomyces spectabilis</name>
    <dbReference type="NCBI Taxonomy" id="68270"/>
    <lineage>
        <taxon>Bacteria</taxon>
        <taxon>Bacillati</taxon>
        <taxon>Actinomycetota</taxon>
        <taxon>Actinomycetes</taxon>
        <taxon>Kitasatosporales</taxon>
        <taxon>Streptomycetaceae</taxon>
        <taxon>Streptomyces</taxon>
    </lineage>
</organism>
<dbReference type="OrthoDB" id="516973at2"/>
<accession>A0A5P2XMJ7</accession>
<evidence type="ECO:0000256" key="1">
    <source>
        <dbReference type="SAM" id="MobiDB-lite"/>
    </source>
</evidence>
<dbReference type="EMBL" id="JACHJD010000002">
    <property type="protein sequence ID" value="MBB5102449.1"/>
    <property type="molecule type" value="Genomic_DNA"/>
</dbReference>
<dbReference type="Proteomes" id="UP000549009">
    <property type="component" value="Unassembled WGS sequence"/>
</dbReference>
<dbReference type="RefSeq" id="WP_150515047.1">
    <property type="nucleotide sequence ID" value="NZ_BMSQ01000010.1"/>
</dbReference>
<evidence type="ECO:0000313" key="3">
    <source>
        <dbReference type="EMBL" id="QEV64190.1"/>
    </source>
</evidence>
<sequence length="1234" mass="134574">MSVPPPPQPYRLLRATDLLDLHFRFLGLRLEKPVLGPRQLVRAEPDEPGHLVVTFGPQHVVEQAFFEISPGLPEAAQDAALAGSEPHKPPPVASRIGGRSVLVFEVGAQKTVTYTDTGLLTAMRELPLRVVDAARAPAAATGLHQAVTSAPDNVFHALRLARTVAELTARHGADAPVDAGLRAAPAAEPAAGARPENPLANPDDPKTGIELPYRLLLSPPQGATWSHSTELADPTGRVELWHTRLPATGARAVWTRDPGFDPAVPHPLDPTGNDFIMAMTPEDRSSVVHLSSNTQLPGGFQPTPLTGDNLMLSAMGGWLDSLGRWDRPPAGFEVTQWRHRASLGRDHYVRVMYRGRLFPFGHLADLVKVTERKFDRDRPDHAAYLNQRFFIMVREPVRRYGAPEDTEELKRLRRLFPFTSVRLLTLVTPDLHAPRPFPGLAEALEDPPNKRLAFFPETDEEVPFQFQVSMTDLDGRLVEFRTPMAFVGKNLYESRADVENFVARYTPALTAPSPAPPDLSHDEVKRVVADVRGQAIAYAPSHKPDDTTLSTGQLVWGAANTPASAPADEPLFLPTVRWARAVVPALSRFGTGSGGDRPQSVFHPEPYVRDAFTDANKGQLFIELVEPFDLTFSGGGQSAGALAQPNFSVAGLSRLTGPVAAVPATSLGPAADPADKWVNLLQGRFNPLDYFKQIADAKLFGMFPLWEILKEVGLDKLKAPNFLTATVNAVTGFLSDLRGLRDTLASVQEQFPETADRVTRVVDTATRFVEVLLAYITSNVEHRPDPTRIEDVDTAFRAFADALRDLRVNLPAGVETGVRQLLTRIAEATATYENGAGEVLALRDAIKTAALGAKLPDVVSSRLQWQPDIKPWAPDRKDPPTREKDAVFWPTGKLTLVADLRGSLRPDVPQAADVTCTLDNFKLRMVPDFEAIALDFERIRFTMRAGKKPDVEVKFRDLEFIGHLEFIQTLRNLIPLDGFSDPPALTVDSSGIHANYSMQLPNAAVGVFSLENLSLNAMLSVPFIGNTPLQAGFSFCRREAPFRLTVSMLGGGGYFGIVLNPKEIAVLDAALEFGAAVSMNFGVASGSLSVMAGVYFRLEVRHITPDPSRPDHKVSRPSVKLVGYLRARGEVDVLGIVSASIELYLELGYEDGYAVGRARLTISIEIGFFEKSVTIRCEKKFAGSGKRDGFAGAAPAPELTPPSFADLMSPYTDPVTGARVDPVLDYCTAFAEVN</sequence>
<dbReference type="AlphaFoldDB" id="A0A5P2XMJ7"/>